<gene>
    <name evidence="2" type="ORF">ZHAS_00012739</name>
</gene>
<sequence length="51" mass="5456">MTAGIGRELCSVNTAPKRPKDRTASASDGKLTLNALRVKYGATKPATLIRR</sequence>
<dbReference type="AlphaFoldDB" id="A0A084W3N4"/>
<dbReference type="Proteomes" id="UP000030765">
    <property type="component" value="Unassembled WGS sequence"/>
</dbReference>
<evidence type="ECO:0000313" key="4">
    <source>
        <dbReference type="Proteomes" id="UP000030765"/>
    </source>
</evidence>
<reference evidence="3" key="2">
    <citation type="submission" date="2020-05" db="UniProtKB">
        <authorList>
            <consortium name="EnsemblMetazoa"/>
        </authorList>
    </citation>
    <scope>IDENTIFICATION</scope>
</reference>
<keyword evidence="4" id="KW-1185">Reference proteome</keyword>
<dbReference type="EnsemblMetazoa" id="ASIC012739-RA">
    <property type="protein sequence ID" value="ASIC012739-PA"/>
    <property type="gene ID" value="ASIC012739"/>
</dbReference>
<dbReference type="EMBL" id="KE525293">
    <property type="protein sequence ID" value="KFB44828.1"/>
    <property type="molecule type" value="Genomic_DNA"/>
</dbReference>
<organism evidence="2">
    <name type="scientific">Anopheles sinensis</name>
    <name type="common">Mosquito</name>
    <dbReference type="NCBI Taxonomy" id="74873"/>
    <lineage>
        <taxon>Eukaryota</taxon>
        <taxon>Metazoa</taxon>
        <taxon>Ecdysozoa</taxon>
        <taxon>Arthropoda</taxon>
        <taxon>Hexapoda</taxon>
        <taxon>Insecta</taxon>
        <taxon>Pterygota</taxon>
        <taxon>Neoptera</taxon>
        <taxon>Endopterygota</taxon>
        <taxon>Diptera</taxon>
        <taxon>Nematocera</taxon>
        <taxon>Culicoidea</taxon>
        <taxon>Culicidae</taxon>
        <taxon>Anophelinae</taxon>
        <taxon>Anopheles</taxon>
    </lineage>
</organism>
<accession>A0A084W3N4</accession>
<evidence type="ECO:0000256" key="1">
    <source>
        <dbReference type="SAM" id="MobiDB-lite"/>
    </source>
</evidence>
<name>A0A084W3N4_ANOSI</name>
<proteinExistence type="predicted"/>
<feature type="region of interest" description="Disordered" evidence="1">
    <location>
        <begin position="1"/>
        <end position="27"/>
    </location>
</feature>
<dbReference type="VEuPathDB" id="VectorBase:ASIC012739"/>
<evidence type="ECO:0000313" key="2">
    <source>
        <dbReference type="EMBL" id="KFB44828.1"/>
    </source>
</evidence>
<protein>
    <submittedName>
        <fullName evidence="2 3">Uncharacterized protein</fullName>
    </submittedName>
</protein>
<evidence type="ECO:0000313" key="3">
    <source>
        <dbReference type="EnsemblMetazoa" id="ASIC012739-PA"/>
    </source>
</evidence>
<reference evidence="2 4" key="1">
    <citation type="journal article" date="2014" name="BMC Genomics">
        <title>Genome sequence of Anopheles sinensis provides insight into genetics basis of mosquito competence for malaria parasites.</title>
        <authorList>
            <person name="Zhou D."/>
            <person name="Zhang D."/>
            <person name="Ding G."/>
            <person name="Shi L."/>
            <person name="Hou Q."/>
            <person name="Ye Y."/>
            <person name="Xu Y."/>
            <person name="Zhou H."/>
            <person name="Xiong C."/>
            <person name="Li S."/>
            <person name="Yu J."/>
            <person name="Hong S."/>
            <person name="Yu X."/>
            <person name="Zou P."/>
            <person name="Chen C."/>
            <person name="Chang X."/>
            <person name="Wang W."/>
            <person name="Lv Y."/>
            <person name="Sun Y."/>
            <person name="Ma L."/>
            <person name="Shen B."/>
            <person name="Zhu C."/>
        </authorList>
    </citation>
    <scope>NUCLEOTIDE SEQUENCE [LARGE SCALE GENOMIC DNA]</scope>
</reference>
<dbReference type="EMBL" id="ATLV01020065">
    <property type="status" value="NOT_ANNOTATED_CDS"/>
    <property type="molecule type" value="Genomic_DNA"/>
</dbReference>